<dbReference type="GO" id="GO:0009279">
    <property type="term" value="C:cell outer membrane"/>
    <property type="evidence" value="ECO:0007669"/>
    <property type="project" value="UniProtKB-SubCell"/>
</dbReference>
<name>X1GUT5_9ZZZZ</name>
<accession>X1GUT5</accession>
<dbReference type="Pfam" id="PF00593">
    <property type="entry name" value="TonB_dep_Rec_b-barrel"/>
    <property type="match status" value="1"/>
</dbReference>
<comment type="subcellular location">
    <subcellularLocation>
        <location evidence="1">Cell outer membrane</location>
    </subcellularLocation>
</comment>
<dbReference type="AlphaFoldDB" id="X1GUT5"/>
<dbReference type="InterPro" id="IPR036942">
    <property type="entry name" value="Beta-barrel_TonB_sf"/>
</dbReference>
<feature type="non-terminal residue" evidence="5">
    <location>
        <position position="1"/>
    </location>
</feature>
<protein>
    <recommendedName>
        <fullName evidence="4">TonB-dependent receptor-like beta-barrel domain-containing protein</fullName>
    </recommendedName>
</protein>
<reference evidence="5" key="1">
    <citation type="journal article" date="2014" name="Front. Microbiol.">
        <title>High frequency of phylogenetically diverse reductive dehalogenase-homologous genes in deep subseafloor sedimentary metagenomes.</title>
        <authorList>
            <person name="Kawai M."/>
            <person name="Futagami T."/>
            <person name="Toyoda A."/>
            <person name="Takaki Y."/>
            <person name="Nishi S."/>
            <person name="Hori S."/>
            <person name="Arai W."/>
            <person name="Tsubouchi T."/>
            <person name="Morono Y."/>
            <person name="Uchiyama I."/>
            <person name="Ito T."/>
            <person name="Fujiyama A."/>
            <person name="Inagaki F."/>
            <person name="Takami H."/>
        </authorList>
    </citation>
    <scope>NUCLEOTIDE SEQUENCE</scope>
    <source>
        <strain evidence="5">Expedition CK06-06</strain>
    </source>
</reference>
<sequence length="296" mass="34616">DVSPEATVNQESPDHVGNFSLTHILSPKTFLDLKGAFFVGYYYLEPEVGRDINSHWNDTDLWLHESSGYYFQADRARYQANTSITHYAEDFLHGNHDFKFGIEFEYGSVRNRFGYTGPNYWYYVDLYGVGPYGYMYNGPYLAFQYEGYDTNTSYMRVEEFVQDSWRVTDRLNVNIGLRFSHLRGTVKGVSGAVYSNFRIAPRVGFTYDILGDKTTILKGHYGQFTEAMLAGYHDRLNPASAYSDYVGYYYWPPTDRWEIWYTVEHEDLYSLDPDIKHPYMNQFTASIERELFRDAS</sequence>
<proteinExistence type="predicted"/>
<evidence type="ECO:0000259" key="4">
    <source>
        <dbReference type="Pfam" id="PF00593"/>
    </source>
</evidence>
<feature type="domain" description="TonB-dependent receptor-like beta-barrel" evidence="4">
    <location>
        <begin position="53"/>
        <end position="231"/>
    </location>
</feature>
<dbReference type="SUPFAM" id="SSF56935">
    <property type="entry name" value="Porins"/>
    <property type="match status" value="1"/>
</dbReference>
<comment type="caution">
    <text evidence="5">The sequence shown here is derived from an EMBL/GenBank/DDBJ whole genome shotgun (WGS) entry which is preliminary data.</text>
</comment>
<organism evidence="5">
    <name type="scientific">marine sediment metagenome</name>
    <dbReference type="NCBI Taxonomy" id="412755"/>
    <lineage>
        <taxon>unclassified sequences</taxon>
        <taxon>metagenomes</taxon>
        <taxon>ecological metagenomes</taxon>
    </lineage>
</organism>
<gene>
    <name evidence="5" type="ORF">S03H2_29334</name>
</gene>
<evidence type="ECO:0000256" key="1">
    <source>
        <dbReference type="ARBA" id="ARBA00004442"/>
    </source>
</evidence>
<evidence type="ECO:0000313" key="5">
    <source>
        <dbReference type="EMBL" id="GAH61676.1"/>
    </source>
</evidence>
<evidence type="ECO:0000256" key="3">
    <source>
        <dbReference type="ARBA" id="ARBA00023237"/>
    </source>
</evidence>
<keyword evidence="3" id="KW-0998">Cell outer membrane</keyword>
<feature type="non-terminal residue" evidence="5">
    <location>
        <position position="296"/>
    </location>
</feature>
<dbReference type="Gene3D" id="2.40.170.20">
    <property type="entry name" value="TonB-dependent receptor, beta-barrel domain"/>
    <property type="match status" value="1"/>
</dbReference>
<dbReference type="InterPro" id="IPR000531">
    <property type="entry name" value="Beta-barrel_TonB"/>
</dbReference>
<evidence type="ECO:0000256" key="2">
    <source>
        <dbReference type="ARBA" id="ARBA00023136"/>
    </source>
</evidence>
<keyword evidence="2" id="KW-0472">Membrane</keyword>
<dbReference type="EMBL" id="BARU01017699">
    <property type="protein sequence ID" value="GAH61676.1"/>
    <property type="molecule type" value="Genomic_DNA"/>
</dbReference>